<evidence type="ECO:0000256" key="1">
    <source>
        <dbReference type="SAM" id="Phobius"/>
    </source>
</evidence>
<dbReference type="AlphaFoldDB" id="X1UZW3"/>
<name>X1UZW3_9ZZZZ</name>
<organism evidence="2">
    <name type="scientific">marine sediment metagenome</name>
    <dbReference type="NCBI Taxonomy" id="412755"/>
    <lineage>
        <taxon>unclassified sequences</taxon>
        <taxon>metagenomes</taxon>
        <taxon>ecological metagenomes</taxon>
    </lineage>
</organism>
<keyword evidence="1" id="KW-0472">Membrane</keyword>
<proteinExistence type="predicted"/>
<comment type="caution">
    <text evidence="2">The sequence shown here is derived from an EMBL/GenBank/DDBJ whole genome shotgun (WGS) entry which is preliminary data.</text>
</comment>
<reference evidence="2" key="1">
    <citation type="journal article" date="2014" name="Front. Microbiol.">
        <title>High frequency of phylogenetically diverse reductive dehalogenase-homologous genes in deep subseafloor sedimentary metagenomes.</title>
        <authorList>
            <person name="Kawai M."/>
            <person name="Futagami T."/>
            <person name="Toyoda A."/>
            <person name="Takaki Y."/>
            <person name="Nishi S."/>
            <person name="Hori S."/>
            <person name="Arai W."/>
            <person name="Tsubouchi T."/>
            <person name="Morono Y."/>
            <person name="Uchiyama I."/>
            <person name="Ito T."/>
            <person name="Fujiyama A."/>
            <person name="Inagaki F."/>
            <person name="Takami H."/>
        </authorList>
    </citation>
    <scope>NUCLEOTIDE SEQUENCE</scope>
    <source>
        <strain evidence="2">Expedition CK06-06</strain>
    </source>
</reference>
<accession>X1UZW3</accession>
<evidence type="ECO:0000313" key="2">
    <source>
        <dbReference type="EMBL" id="GAI97929.1"/>
    </source>
</evidence>
<dbReference type="EMBL" id="BARW01022306">
    <property type="protein sequence ID" value="GAI97929.1"/>
    <property type="molecule type" value="Genomic_DNA"/>
</dbReference>
<feature type="transmembrane region" description="Helical" evidence="1">
    <location>
        <begin position="20"/>
        <end position="38"/>
    </location>
</feature>
<sequence length="51" mass="5531">MRQEKVIQGRWQALNNAEKFFTVVIALSLIGGFGLLALEASGLVMLRGILG</sequence>
<protein>
    <submittedName>
        <fullName evidence="2">Uncharacterized protein</fullName>
    </submittedName>
</protein>
<keyword evidence="1" id="KW-1133">Transmembrane helix</keyword>
<keyword evidence="1" id="KW-0812">Transmembrane</keyword>
<gene>
    <name evidence="2" type="ORF">S12H4_37267</name>
</gene>